<evidence type="ECO:0000256" key="1">
    <source>
        <dbReference type="ARBA" id="ARBA00004651"/>
    </source>
</evidence>
<keyword evidence="3" id="KW-1003">Cell membrane</keyword>
<keyword evidence="7 9" id="KW-0472">Membrane</keyword>
<keyword evidence="2" id="KW-0813">Transport</keyword>
<name>A0A239LN48_9BURK</name>
<evidence type="ECO:0000313" key="10">
    <source>
        <dbReference type="EMBL" id="SNT31014.1"/>
    </source>
</evidence>
<dbReference type="Proteomes" id="UP000198284">
    <property type="component" value="Unassembled WGS sequence"/>
</dbReference>
<keyword evidence="6 9" id="KW-1133">Transmembrane helix</keyword>
<protein>
    <submittedName>
        <fullName evidence="10">Amino acid/amide ABC transporter membrane protein 1, HAAT family</fullName>
    </submittedName>
</protein>
<feature type="transmembrane region" description="Helical" evidence="9">
    <location>
        <begin position="232"/>
        <end position="264"/>
    </location>
</feature>
<proteinExistence type="inferred from homology"/>
<dbReference type="OrthoDB" id="9807115at2"/>
<keyword evidence="5" id="KW-0029">Amino-acid transport</keyword>
<keyword evidence="4 9" id="KW-0812">Transmembrane</keyword>
<evidence type="ECO:0000256" key="6">
    <source>
        <dbReference type="ARBA" id="ARBA00022989"/>
    </source>
</evidence>
<dbReference type="AlphaFoldDB" id="A0A239LN48"/>
<feature type="transmembrane region" description="Helical" evidence="9">
    <location>
        <begin position="6"/>
        <end position="26"/>
    </location>
</feature>
<evidence type="ECO:0000256" key="3">
    <source>
        <dbReference type="ARBA" id="ARBA00022475"/>
    </source>
</evidence>
<dbReference type="InterPro" id="IPR052157">
    <property type="entry name" value="BCAA_transport_permease"/>
</dbReference>
<dbReference type="GO" id="GO:0006865">
    <property type="term" value="P:amino acid transport"/>
    <property type="evidence" value="ECO:0007669"/>
    <property type="project" value="UniProtKB-KW"/>
</dbReference>
<dbReference type="InterPro" id="IPR001851">
    <property type="entry name" value="ABC_transp_permease"/>
</dbReference>
<dbReference type="PANTHER" id="PTHR11795">
    <property type="entry name" value="BRANCHED-CHAIN AMINO ACID TRANSPORT SYSTEM PERMEASE PROTEIN LIVH"/>
    <property type="match status" value="1"/>
</dbReference>
<dbReference type="GO" id="GO:0022857">
    <property type="term" value="F:transmembrane transporter activity"/>
    <property type="evidence" value="ECO:0007669"/>
    <property type="project" value="InterPro"/>
</dbReference>
<accession>A0A239LN48</accession>
<evidence type="ECO:0000256" key="2">
    <source>
        <dbReference type="ARBA" id="ARBA00022448"/>
    </source>
</evidence>
<feature type="transmembrane region" description="Helical" evidence="9">
    <location>
        <begin position="197"/>
        <end position="217"/>
    </location>
</feature>
<feature type="transmembrane region" description="Helical" evidence="9">
    <location>
        <begin position="58"/>
        <end position="78"/>
    </location>
</feature>
<feature type="transmembrane region" description="Helical" evidence="9">
    <location>
        <begin position="99"/>
        <end position="116"/>
    </location>
</feature>
<evidence type="ECO:0000256" key="7">
    <source>
        <dbReference type="ARBA" id="ARBA00023136"/>
    </source>
</evidence>
<evidence type="ECO:0000256" key="8">
    <source>
        <dbReference type="ARBA" id="ARBA00037998"/>
    </source>
</evidence>
<evidence type="ECO:0000256" key="4">
    <source>
        <dbReference type="ARBA" id="ARBA00022692"/>
    </source>
</evidence>
<reference evidence="10 11" key="1">
    <citation type="submission" date="2017-06" db="EMBL/GenBank/DDBJ databases">
        <authorList>
            <person name="Kim H.J."/>
            <person name="Triplett B.A."/>
        </authorList>
    </citation>
    <scope>NUCLEOTIDE SEQUENCE [LARGE SCALE GENOMIC DNA]</scope>
    <source>
        <strain evidence="10 11">U15</strain>
    </source>
</reference>
<organism evidence="10 11">
    <name type="scientific">Noviherbaspirillum humi</name>
    <dbReference type="NCBI Taxonomy" id="1688639"/>
    <lineage>
        <taxon>Bacteria</taxon>
        <taxon>Pseudomonadati</taxon>
        <taxon>Pseudomonadota</taxon>
        <taxon>Betaproteobacteria</taxon>
        <taxon>Burkholderiales</taxon>
        <taxon>Oxalobacteraceae</taxon>
        <taxon>Noviherbaspirillum</taxon>
    </lineage>
</organism>
<keyword evidence="11" id="KW-1185">Reference proteome</keyword>
<dbReference type="PANTHER" id="PTHR11795:SF445">
    <property type="entry name" value="AMINO ACID ABC TRANSPORTER PERMEASE PROTEIN"/>
    <property type="match status" value="1"/>
</dbReference>
<dbReference type="EMBL" id="FZOT01000024">
    <property type="protein sequence ID" value="SNT31014.1"/>
    <property type="molecule type" value="Genomic_DNA"/>
</dbReference>
<dbReference type="Pfam" id="PF02653">
    <property type="entry name" value="BPD_transp_2"/>
    <property type="match status" value="1"/>
</dbReference>
<evidence type="ECO:0000256" key="9">
    <source>
        <dbReference type="SAM" id="Phobius"/>
    </source>
</evidence>
<dbReference type="GO" id="GO:0005886">
    <property type="term" value="C:plasma membrane"/>
    <property type="evidence" value="ECO:0007669"/>
    <property type="project" value="UniProtKB-SubCell"/>
</dbReference>
<feature type="transmembrane region" description="Helical" evidence="9">
    <location>
        <begin position="148"/>
        <end position="165"/>
    </location>
</feature>
<gene>
    <name evidence="10" type="ORF">SAMN06265795_12418</name>
</gene>
<comment type="similarity">
    <text evidence="8">Belongs to the binding-protein-dependent transport system permease family. LivHM subfamily.</text>
</comment>
<dbReference type="CDD" id="cd06582">
    <property type="entry name" value="TM_PBP1_LivH_like"/>
    <property type="match status" value="1"/>
</dbReference>
<evidence type="ECO:0000256" key="5">
    <source>
        <dbReference type="ARBA" id="ARBA00022970"/>
    </source>
</evidence>
<feature type="transmembrane region" description="Helical" evidence="9">
    <location>
        <begin position="271"/>
        <end position="289"/>
    </location>
</feature>
<dbReference type="RefSeq" id="WP_089401517.1">
    <property type="nucleotide sequence ID" value="NZ_FZOT01000024.1"/>
</dbReference>
<comment type="subcellular location">
    <subcellularLocation>
        <location evidence="1">Cell membrane</location>
        <topology evidence="1">Multi-pass membrane protein</topology>
    </subcellularLocation>
</comment>
<evidence type="ECO:0000313" key="11">
    <source>
        <dbReference type="Proteomes" id="UP000198284"/>
    </source>
</evidence>
<sequence length="296" mass="31390">MLTADLFINGLIIGLFYALMAVGLSMIFGVLKIVNFAHGEFYMVGAYAYVLISLKLGVSPWIALPLAAAAGAALGWLVERLLMRPLYAGYGSWSIMKDEYAVVVTFGLSLLLINLVDKIVGPYPYRGPSLIETSRFAVGPIMLNGQKLIAASLSLAILVGLALFIKRSLWGRQIQAVAQNRLGASLAGIDATHATSMIFAISGLLAALAGGLLAPAINPAPDVGAFPAVKSYVIVVLGGMGSIWGSMAAALLLGVLESFFAVYVSYDYRDAFGLLILILVLLFRPQGLFGEKGREV</sequence>